<dbReference type="RefSeq" id="WP_131279192.1">
    <property type="nucleotide sequence ID" value="NZ_JBHSLR010000009.1"/>
</dbReference>
<dbReference type="Proteomes" id="UP000293036">
    <property type="component" value="Unassembled WGS sequence"/>
</dbReference>
<evidence type="ECO:0000313" key="2">
    <source>
        <dbReference type="Proteomes" id="UP000293036"/>
    </source>
</evidence>
<keyword evidence="2" id="KW-1185">Reference proteome</keyword>
<comment type="caution">
    <text evidence="1">The sequence shown here is derived from an EMBL/GenBank/DDBJ whole genome shotgun (WGS) entry which is preliminary data.</text>
</comment>
<evidence type="ECO:0008006" key="3">
    <source>
        <dbReference type="Google" id="ProtNLM"/>
    </source>
</evidence>
<name>A0A4Q9V278_9ACTO</name>
<accession>A0A4Q9V278</accession>
<sequence>MADMTTVEIAPELWDELRILSQDAGLTINQFLENLVADYRRKLVVEDMVNKVQASSDQVMADYVAETQLWDRAVLN</sequence>
<organism evidence="1 2">
    <name type="scientific">Arcanobacterium bovis</name>
    <dbReference type="NCBI Taxonomy" id="2529275"/>
    <lineage>
        <taxon>Bacteria</taxon>
        <taxon>Bacillati</taxon>
        <taxon>Actinomycetota</taxon>
        <taxon>Actinomycetes</taxon>
        <taxon>Actinomycetales</taxon>
        <taxon>Actinomycetaceae</taxon>
        <taxon>Arcanobacterium</taxon>
    </lineage>
</organism>
<protein>
    <recommendedName>
        <fullName evidence="3">Toxin-antitoxin system protein</fullName>
    </recommendedName>
</protein>
<proteinExistence type="predicted"/>
<reference evidence="1 2" key="1">
    <citation type="submission" date="2019-02" db="EMBL/GenBank/DDBJ databases">
        <title>Arcanobacterium bovis sp. nov., isolated from the milk of a cow with mastitis.</title>
        <authorList>
            <person name="Sammra O."/>
            <person name="Foster G."/>
            <person name="Hassan A."/>
            <person name="Alssahen M."/>
            <person name="Laemmler C."/>
            <person name="Borowiak M."/>
            <person name="Malorny B."/>
            <person name="Abdulmawjood A."/>
        </authorList>
    </citation>
    <scope>NUCLEOTIDE SEQUENCE [LARGE SCALE GENOMIC DNA]</scope>
    <source>
        <strain evidence="1 2">C605018/01/1</strain>
    </source>
</reference>
<dbReference type="AlphaFoldDB" id="A0A4Q9V278"/>
<gene>
    <name evidence="1" type="ORF">EZJ44_00895</name>
</gene>
<dbReference type="EMBL" id="SJDT01000001">
    <property type="protein sequence ID" value="TBW23726.1"/>
    <property type="molecule type" value="Genomic_DNA"/>
</dbReference>
<dbReference type="OrthoDB" id="3872469at2"/>
<evidence type="ECO:0000313" key="1">
    <source>
        <dbReference type="EMBL" id="TBW23726.1"/>
    </source>
</evidence>